<evidence type="ECO:0000313" key="1">
    <source>
        <dbReference type="EMBL" id="MBB6004753.1"/>
    </source>
</evidence>
<organism evidence="1 2">
    <name type="scientific">Arcicella rosea</name>
    <dbReference type="NCBI Taxonomy" id="502909"/>
    <lineage>
        <taxon>Bacteria</taxon>
        <taxon>Pseudomonadati</taxon>
        <taxon>Bacteroidota</taxon>
        <taxon>Cytophagia</taxon>
        <taxon>Cytophagales</taxon>
        <taxon>Flectobacillaceae</taxon>
        <taxon>Arcicella</taxon>
    </lineage>
</organism>
<comment type="caution">
    <text evidence="1">The sequence shown here is derived from an EMBL/GenBank/DDBJ whole genome shotgun (WGS) entry which is preliminary data.</text>
</comment>
<dbReference type="EMBL" id="JACHKT010000028">
    <property type="protein sequence ID" value="MBB6004753.1"/>
    <property type="molecule type" value="Genomic_DNA"/>
</dbReference>
<gene>
    <name evidence="1" type="ORF">HNP25_003423</name>
</gene>
<dbReference type="AlphaFoldDB" id="A0A841EUL1"/>
<proteinExistence type="predicted"/>
<evidence type="ECO:0000313" key="2">
    <source>
        <dbReference type="Proteomes" id="UP000524404"/>
    </source>
</evidence>
<reference evidence="1 2" key="1">
    <citation type="submission" date="2020-08" db="EMBL/GenBank/DDBJ databases">
        <title>Functional genomics of gut bacteria from endangered species of beetles.</title>
        <authorList>
            <person name="Carlos-Shanley C."/>
        </authorList>
    </citation>
    <scope>NUCLEOTIDE SEQUENCE [LARGE SCALE GENOMIC DNA]</scope>
    <source>
        <strain evidence="1 2">S00070</strain>
    </source>
</reference>
<sequence>MSEQQAKVQENMKDWQYWPVVNLRLAVKLD</sequence>
<protein>
    <submittedName>
        <fullName evidence="1">Uncharacterized protein</fullName>
    </submittedName>
</protein>
<accession>A0A841EUL1</accession>
<keyword evidence="2" id="KW-1185">Reference proteome</keyword>
<name>A0A841EUL1_9BACT</name>
<dbReference type="Proteomes" id="UP000524404">
    <property type="component" value="Unassembled WGS sequence"/>
</dbReference>